<dbReference type="Gene3D" id="2.120.10.30">
    <property type="entry name" value="TolB, C-terminal domain"/>
    <property type="match status" value="1"/>
</dbReference>
<evidence type="ECO:0000313" key="3">
    <source>
        <dbReference type="RefSeq" id="XP_019643814.1"/>
    </source>
</evidence>
<name>A0A6P5AC30_BRABE</name>
<dbReference type="GO" id="GO:0000209">
    <property type="term" value="P:protein polyubiquitination"/>
    <property type="evidence" value="ECO:0007669"/>
    <property type="project" value="TreeGrafter"/>
</dbReference>
<dbReference type="GO" id="GO:0043161">
    <property type="term" value="P:proteasome-mediated ubiquitin-dependent protein catabolic process"/>
    <property type="evidence" value="ECO:0007669"/>
    <property type="project" value="TreeGrafter"/>
</dbReference>
<feature type="region of interest" description="Disordered" evidence="1">
    <location>
        <begin position="77"/>
        <end position="149"/>
    </location>
</feature>
<evidence type="ECO:0000256" key="1">
    <source>
        <dbReference type="SAM" id="MobiDB-lite"/>
    </source>
</evidence>
<dbReference type="CDD" id="cd10909">
    <property type="entry name" value="ChtBD1_GH18_2"/>
    <property type="match status" value="1"/>
</dbReference>
<keyword evidence="2" id="KW-1185">Reference proteome</keyword>
<dbReference type="GeneID" id="109484901"/>
<dbReference type="RefSeq" id="XP_019643814.1">
    <property type="nucleotide sequence ID" value="XM_019788255.1"/>
</dbReference>
<dbReference type="Proteomes" id="UP000515135">
    <property type="component" value="Unplaced"/>
</dbReference>
<dbReference type="InterPro" id="IPR050952">
    <property type="entry name" value="TRIM-NHL_E3_ligases"/>
</dbReference>
<reference evidence="3" key="1">
    <citation type="submission" date="2025-08" db="UniProtKB">
        <authorList>
            <consortium name="RefSeq"/>
        </authorList>
    </citation>
    <scope>IDENTIFICATION</scope>
    <source>
        <tissue evidence="3">Gonad</tissue>
    </source>
</reference>
<dbReference type="PANTHER" id="PTHR24104:SF50">
    <property type="entry name" value="SMP-30_GLUCONOLACTONASE_LRE-LIKE REGION DOMAIN-CONTAINING PROTEIN"/>
    <property type="match status" value="1"/>
</dbReference>
<feature type="region of interest" description="Disordered" evidence="1">
    <location>
        <begin position="1"/>
        <end position="39"/>
    </location>
</feature>
<dbReference type="InterPro" id="IPR011042">
    <property type="entry name" value="6-blade_b-propeller_TolB-like"/>
</dbReference>
<dbReference type="GO" id="GO:0061630">
    <property type="term" value="F:ubiquitin protein ligase activity"/>
    <property type="evidence" value="ECO:0007669"/>
    <property type="project" value="TreeGrafter"/>
</dbReference>
<accession>A0A6P5AC30</accession>
<protein>
    <submittedName>
        <fullName evidence="3">Uncharacterized protein LOC109484901</fullName>
    </submittedName>
</protein>
<organism evidence="2 3">
    <name type="scientific">Branchiostoma belcheri</name>
    <name type="common">Amphioxus</name>
    <dbReference type="NCBI Taxonomy" id="7741"/>
    <lineage>
        <taxon>Eukaryota</taxon>
        <taxon>Metazoa</taxon>
        <taxon>Chordata</taxon>
        <taxon>Cephalochordata</taxon>
        <taxon>Leptocardii</taxon>
        <taxon>Amphioxiformes</taxon>
        <taxon>Branchiostomatidae</taxon>
        <taxon>Branchiostoma</taxon>
    </lineage>
</organism>
<proteinExistence type="predicted"/>
<dbReference type="OrthoDB" id="10329155at2759"/>
<dbReference type="KEGG" id="bbel:109484901"/>
<gene>
    <name evidence="3" type="primary">LOC109484901</name>
</gene>
<evidence type="ECO:0000313" key="2">
    <source>
        <dbReference type="Proteomes" id="UP000515135"/>
    </source>
</evidence>
<dbReference type="SUPFAM" id="SSF101898">
    <property type="entry name" value="NHL repeat"/>
    <property type="match status" value="1"/>
</dbReference>
<dbReference type="AlphaFoldDB" id="A0A6P5AC30"/>
<sequence>MTEPGTETVPPSTFRQVDEDADSYISGTGGEYEHDDDEKLSTQSDAAFGNRERIHISPGDFDTYAIAYTCKAPNTRMKKSVEDTKSKQKTKTASSSRNDNDIHLAECGSVKNDTDTSAFNGNDGKMRIHARDPSPMYSHNTTNPYPMHTINEVNPNLTYLQTTAEASNANPMYLQSAVEHSYASPGSTFMSNTSDDIPCTLTSADIYQQGDVHIYQYIPARNADLEDTQPKLPLQNQAAAASNNINDASSNPLSNGVPDALNPNPTYVPNAQNPSACVAQKWRDDYRCGDGYTTGDGRTAECDPDSTWPCCSPAKWCGNTAAHCDCAGCVDYRNTEIGDRKLEKITIGGKGKEPSMTYAYGVAVSADNEIFVTDTAYPAGRVHVFSMDGIYLRHFPTVLPDGKSYISPSAVAIGVEPGYLWVLGGKPFLGYSKTGQAIKKFDVQFTFPCYVPVMAIDVRNNKTIVGHGDTVKIFNPNGYLYRSFKVLSANERGKIGGVTSDSEGNILLTLTGAFNIVKMYMYSHSGVKILEFDGRDKGATYFSRGICLGTFERHIIVANYVENRVDMFTRRGEFVRAIADIKNPSGIAMGPDGEMVVTCAWELLEYTVTIFPRHMVLP</sequence>
<dbReference type="PANTHER" id="PTHR24104">
    <property type="entry name" value="E3 UBIQUITIN-PROTEIN LIGASE NHLRC1-RELATED"/>
    <property type="match status" value="1"/>
</dbReference>